<dbReference type="AlphaFoldDB" id="A0A5N7BVN3"/>
<evidence type="ECO:0000256" key="2">
    <source>
        <dbReference type="ARBA" id="ARBA00004442"/>
    </source>
</evidence>
<comment type="subcellular location">
    <subcellularLocation>
        <location evidence="1">Cell envelope</location>
    </subcellularLocation>
    <subcellularLocation>
        <location evidence="2">Cell outer membrane</location>
    </subcellularLocation>
    <subcellularLocation>
        <location evidence="3">Secreted</location>
    </subcellularLocation>
</comment>
<evidence type="ECO:0008006" key="10">
    <source>
        <dbReference type="Google" id="ProtNLM"/>
    </source>
</evidence>
<dbReference type="NCBIfam" id="TIGR01376">
    <property type="entry name" value="POMP_repeat"/>
    <property type="match status" value="1"/>
</dbReference>
<keyword evidence="5 8" id="KW-0732">Signal</keyword>
<keyword evidence="4" id="KW-0964">Secreted</keyword>
<evidence type="ECO:0000256" key="7">
    <source>
        <dbReference type="ARBA" id="ARBA00023237"/>
    </source>
</evidence>
<accession>A0A5N7BVN3</accession>
<evidence type="ECO:0000313" key="9">
    <source>
        <dbReference type="EMBL" id="KAE8385905.1"/>
    </source>
</evidence>
<dbReference type="Proteomes" id="UP000326877">
    <property type="component" value="Unassembled WGS sequence"/>
</dbReference>
<feature type="chain" id="PRO_5024903716" description="Invertebrate defensins family profile domain-containing protein" evidence="8">
    <location>
        <begin position="20"/>
        <end position="100"/>
    </location>
</feature>
<dbReference type="InterPro" id="IPR045992">
    <property type="entry name" value="DUF5948"/>
</dbReference>
<gene>
    <name evidence="9" type="ORF">BDV23DRAFT_164204</name>
</gene>
<keyword evidence="7" id="KW-0998">Cell outer membrane</keyword>
<feature type="signal peptide" evidence="8">
    <location>
        <begin position="1"/>
        <end position="19"/>
    </location>
</feature>
<evidence type="ECO:0000256" key="8">
    <source>
        <dbReference type="SAM" id="SignalP"/>
    </source>
</evidence>
<name>A0A5N7BVN3_PETAA</name>
<dbReference type="GO" id="GO:0005576">
    <property type="term" value="C:extracellular region"/>
    <property type="evidence" value="ECO:0007669"/>
    <property type="project" value="UniProtKB-SubCell"/>
</dbReference>
<dbReference type="OrthoDB" id="3674944at2759"/>
<evidence type="ECO:0000256" key="3">
    <source>
        <dbReference type="ARBA" id="ARBA00004613"/>
    </source>
</evidence>
<evidence type="ECO:0000256" key="6">
    <source>
        <dbReference type="ARBA" id="ARBA00023136"/>
    </source>
</evidence>
<keyword evidence="6" id="KW-0472">Membrane</keyword>
<proteinExistence type="predicted"/>
<dbReference type="EMBL" id="ML735323">
    <property type="protein sequence ID" value="KAE8385905.1"/>
    <property type="molecule type" value="Genomic_DNA"/>
</dbReference>
<dbReference type="Pfam" id="PF19373">
    <property type="entry name" value="DUF5948"/>
    <property type="match status" value="1"/>
</dbReference>
<evidence type="ECO:0000256" key="4">
    <source>
        <dbReference type="ARBA" id="ARBA00022525"/>
    </source>
</evidence>
<sequence length="100" mass="10494">MKVSVILPLLATLATTVTAENHYWCACQQSSGSSDLIDKNTKICCGRQGGSFPSYQDVSQEGTEVSFSGNYCYSSGGGLHGNDFASCCSSLQGSGDSTCW</sequence>
<protein>
    <recommendedName>
        <fullName evidence="10">Invertebrate defensins family profile domain-containing protein</fullName>
    </recommendedName>
</protein>
<evidence type="ECO:0000256" key="5">
    <source>
        <dbReference type="ARBA" id="ARBA00022729"/>
    </source>
</evidence>
<evidence type="ECO:0000256" key="1">
    <source>
        <dbReference type="ARBA" id="ARBA00004196"/>
    </source>
</evidence>
<dbReference type="InterPro" id="IPR003368">
    <property type="entry name" value="POMP_repeat"/>
</dbReference>
<organism evidence="9">
    <name type="scientific">Petromyces alliaceus</name>
    <name type="common">Aspergillus alliaceus</name>
    <dbReference type="NCBI Taxonomy" id="209559"/>
    <lineage>
        <taxon>Eukaryota</taxon>
        <taxon>Fungi</taxon>
        <taxon>Dikarya</taxon>
        <taxon>Ascomycota</taxon>
        <taxon>Pezizomycotina</taxon>
        <taxon>Eurotiomycetes</taxon>
        <taxon>Eurotiomycetidae</taxon>
        <taxon>Eurotiales</taxon>
        <taxon>Aspergillaceae</taxon>
        <taxon>Aspergillus</taxon>
        <taxon>Aspergillus subgen. Circumdati</taxon>
    </lineage>
</organism>
<reference evidence="9" key="1">
    <citation type="submission" date="2019-04" db="EMBL/GenBank/DDBJ databases">
        <title>Friends and foes A comparative genomics studyof 23 Aspergillus species from section Flavi.</title>
        <authorList>
            <consortium name="DOE Joint Genome Institute"/>
            <person name="Kjaerbolling I."/>
            <person name="Vesth T."/>
            <person name="Frisvad J.C."/>
            <person name="Nybo J.L."/>
            <person name="Theobald S."/>
            <person name="Kildgaard S."/>
            <person name="Isbrandt T."/>
            <person name="Kuo A."/>
            <person name="Sato A."/>
            <person name="Lyhne E.K."/>
            <person name="Kogle M.E."/>
            <person name="Wiebenga A."/>
            <person name="Kun R.S."/>
            <person name="Lubbers R.J."/>
            <person name="Makela M.R."/>
            <person name="Barry K."/>
            <person name="Chovatia M."/>
            <person name="Clum A."/>
            <person name="Daum C."/>
            <person name="Haridas S."/>
            <person name="He G."/>
            <person name="LaButti K."/>
            <person name="Lipzen A."/>
            <person name="Mondo S."/>
            <person name="Riley R."/>
            <person name="Salamov A."/>
            <person name="Simmons B.A."/>
            <person name="Magnuson J.K."/>
            <person name="Henrissat B."/>
            <person name="Mortensen U.H."/>
            <person name="Larsen T.O."/>
            <person name="Devries R.P."/>
            <person name="Grigoriev I.V."/>
            <person name="Machida M."/>
            <person name="Baker S.E."/>
            <person name="Andersen M.R."/>
        </authorList>
    </citation>
    <scope>NUCLEOTIDE SEQUENCE [LARGE SCALE GENOMIC DNA]</scope>
    <source>
        <strain evidence="9">IBT 14317</strain>
    </source>
</reference>